<dbReference type="GeneID" id="18505186"/>
<reference evidence="1 2" key="1">
    <citation type="submission" date="2013-12" db="EMBL/GenBank/DDBJ databases">
        <authorList>
            <person name="Nho S.W."/>
            <person name="Jang H.B."/>
            <person name="Kim K.S."/>
            <person name="Kim T.H."/>
            <person name="Cha I.S."/>
            <person name="Park S.B."/>
            <person name="Jung T.S."/>
        </authorList>
    </citation>
    <scope>NUCLEOTIDE SEQUENCE [LARGE SCALE GENOMIC DNA]</scope>
</reference>
<protein>
    <submittedName>
        <fullName evidence="1">Putative DNA polymerase</fullName>
    </submittedName>
</protein>
<dbReference type="EMBL" id="KF981730">
    <property type="protein sequence ID" value="AHI60829.1"/>
    <property type="molecule type" value="Genomic_DNA"/>
</dbReference>
<dbReference type="InterPro" id="IPR043502">
    <property type="entry name" value="DNA/RNA_pol_sf"/>
</dbReference>
<dbReference type="KEGG" id="vg:18505186"/>
<proteinExistence type="predicted"/>
<evidence type="ECO:0000313" key="1">
    <source>
        <dbReference type="EMBL" id="AHI60829.1"/>
    </source>
</evidence>
<gene>
    <name evidence="1" type="ORF">ECBP3_0052</name>
</gene>
<dbReference type="OrthoDB" id="977at10239"/>
<evidence type="ECO:0000313" key="2">
    <source>
        <dbReference type="Proteomes" id="UP000019301"/>
    </source>
</evidence>
<dbReference type="Gene3D" id="1.10.150.20">
    <property type="entry name" value="5' to 3' exonuclease, C-terminal subdomain"/>
    <property type="match status" value="1"/>
</dbReference>
<accession>W6ATV1</accession>
<name>W6ATV1_9CAUD</name>
<dbReference type="RefSeq" id="YP_009008746.1">
    <property type="nucleotide sequence ID" value="NC_023593.1"/>
</dbReference>
<sequence>MENPDVLPFLTEMTVADIISKQAKSGVNFNRRNARWYVHLLREIIVNIDRELIPLLPKMRVDGSTYMKPFKKTGALQKWPQLYCDRVGLKREDIGGAFTCVEYVDFDPSKDARVKEALMDEGFLPPEFNTSKKPWNTFEIKRALRKCGTYQEWYNSWMRGNEKERQTAQMVDADIKKFLDKHFRHKTVNYMKAYVFGLGLNPNRKKPVTFDEIKRALATSNKWPTAPTNLEETLEEGLEGDLGKVGSLLKRRVVAAHRLGLINGLIDKERPDGKLSAEANSCATPTFRFKHRIVVNIPSRGLFGHECRSLFQSNYSTDDSHNYPFIITNNIPDGCYLRKNTNVIYERGKPGKKDKPVGLYKYYVPAGRELFLGYDGSGLELRMLAHYLIKECRDMLAEAIAEGNAGKKALAERGLASAVMYRDILLEGDIHSHNQRLAGLPTRDNAKTFIYAFN</sequence>
<dbReference type="SUPFAM" id="SSF56672">
    <property type="entry name" value="DNA/RNA polymerases"/>
    <property type="match status" value="1"/>
</dbReference>
<keyword evidence="2" id="KW-1185">Reference proteome</keyword>
<organism evidence="1 2">
    <name type="scientific">Escherichia phage KBNP1711</name>
    <dbReference type="NCBI Taxonomy" id="1436889"/>
    <lineage>
        <taxon>Viruses</taxon>
        <taxon>Duplodnaviria</taxon>
        <taxon>Heunggongvirae</taxon>
        <taxon>Uroviricota</taxon>
        <taxon>Caudoviricetes</taxon>
        <taxon>Mktvariviridae</taxon>
        <taxon>Gordonclarkvirinae</taxon>
        <taxon>Nieuwekanaalvirus</taxon>
        <taxon>Nieuwekanaalvirus KBNP1711</taxon>
    </lineage>
</organism>
<dbReference type="Proteomes" id="UP000019301">
    <property type="component" value="Segment"/>
</dbReference>